<name>A0A126JIE3_CLOBO</name>
<geneLocation type="plasmid" evidence="1">
    <name>pINGR16-02E1</name>
</geneLocation>
<proteinExistence type="predicted"/>
<reference evidence="2" key="1">
    <citation type="journal article" date="2016" name="Genome Biol. Evol.">
        <title>Evolution of chromosomal Clostridium botulinum type E neurotoxin gene clusters: evidence provided by their rare plasmid borne counterparts.</title>
        <authorList>
            <person name="Carter A.T."/>
            <person name="Austin J.W."/>
            <person name="Weedmark K.A."/>
            <person name="Peck M.W."/>
        </authorList>
    </citation>
    <scope>NUCLEOTIDE SEQUENCE</scope>
    <source>
        <strain evidence="1">INGR16-02E1</strain>
        <strain evidence="2">ST0210E1</strain>
        <plasmid evidence="1">pINGR16-02E1</plasmid>
        <plasmid evidence="2">pST0210E1</plasmid>
    </source>
</reference>
<dbReference type="EMBL" id="KT897276">
    <property type="protein sequence ID" value="ALT05455.1"/>
    <property type="molecule type" value="Genomic_DNA"/>
</dbReference>
<sequence length="281" mass="32978">MKRWKINFKIKSYLIFTEEFTMNNFNFFCIDKQNYASCKVEAESMKEAEEYAKVALDNTLKMNEFILDEKFTCIIDKIDEEIIPGEEIYRYRGAANIESTVTVVKPFYMERINEINNFKNLLLETNDIGNVAYECYLKGLEIYQWNTEAFLNFFKSIETISAQYLDKGKEEKKSEVQNKFKTLTIKLKKCVNEDKIDDDKVTSLAKQIYNLGFIEVRKKINLAIQDLGVEVNKDKLDKIVKLRPKVAHGGTVQNVIDEDLQDCKYIAKEIILSYIKKYKKQ</sequence>
<evidence type="ECO:0000313" key="1">
    <source>
        <dbReference type="EMBL" id="ALT05455.1"/>
    </source>
</evidence>
<evidence type="ECO:0000313" key="2">
    <source>
        <dbReference type="EMBL" id="ALT05553.1"/>
    </source>
</evidence>
<dbReference type="RefSeq" id="WP_172688059.1">
    <property type="nucleotide sequence ID" value="NZ_JACBBU010000011.1"/>
</dbReference>
<dbReference type="EMBL" id="KT897277">
    <property type="protein sequence ID" value="ALT05553.1"/>
    <property type="molecule type" value="Genomic_DNA"/>
</dbReference>
<organism evidence="2">
    <name type="scientific">Clostridium botulinum</name>
    <dbReference type="NCBI Taxonomy" id="1491"/>
    <lineage>
        <taxon>Bacteria</taxon>
        <taxon>Bacillati</taxon>
        <taxon>Bacillota</taxon>
        <taxon>Clostridia</taxon>
        <taxon>Eubacteriales</taxon>
        <taxon>Clostridiaceae</taxon>
        <taxon>Clostridium</taxon>
    </lineage>
</organism>
<geneLocation type="plasmid" evidence="2">
    <name>pST0210E1</name>
</geneLocation>
<protein>
    <submittedName>
        <fullName evidence="2">Uncharacterized protein</fullName>
    </submittedName>
</protein>
<dbReference type="AlphaFoldDB" id="A0A126JIE3"/>
<keyword evidence="2" id="KW-0614">Plasmid</keyword>
<accession>A0A126JIE3</accession>